<reference evidence="6" key="1">
    <citation type="submission" date="2018-05" db="EMBL/GenBank/DDBJ databases">
        <authorList>
            <person name="Lanie J.A."/>
            <person name="Ng W.-L."/>
            <person name="Kazmierczak K.M."/>
            <person name="Andrzejewski T.M."/>
            <person name="Davidsen T.M."/>
            <person name="Wayne K.J."/>
            <person name="Tettelin H."/>
            <person name="Glass J.I."/>
            <person name="Rusch D."/>
            <person name="Podicherti R."/>
            <person name="Tsui H.-C.T."/>
            <person name="Winkler M.E."/>
        </authorList>
    </citation>
    <scope>NUCLEOTIDE SEQUENCE</scope>
</reference>
<dbReference type="InterPro" id="IPR036944">
    <property type="entry name" value="PPIase_FKBP_N_sf"/>
</dbReference>
<organism evidence="6">
    <name type="scientific">marine metagenome</name>
    <dbReference type="NCBI Taxonomy" id="408172"/>
    <lineage>
        <taxon>unclassified sequences</taxon>
        <taxon>metagenomes</taxon>
        <taxon>ecological metagenomes</taxon>
    </lineage>
</organism>
<accession>A0A381VYR6</accession>
<dbReference type="GO" id="GO:0003755">
    <property type="term" value="F:peptidyl-prolyl cis-trans isomerase activity"/>
    <property type="evidence" value="ECO:0007669"/>
    <property type="project" value="UniProtKB-KW"/>
</dbReference>
<evidence type="ECO:0000256" key="4">
    <source>
        <dbReference type="ARBA" id="ARBA00023235"/>
    </source>
</evidence>
<dbReference type="GO" id="GO:0006457">
    <property type="term" value="P:protein folding"/>
    <property type="evidence" value="ECO:0007669"/>
    <property type="project" value="InterPro"/>
</dbReference>
<dbReference type="GO" id="GO:0005783">
    <property type="term" value="C:endoplasmic reticulum"/>
    <property type="evidence" value="ECO:0007669"/>
    <property type="project" value="TreeGrafter"/>
</dbReference>
<dbReference type="Pfam" id="PF01346">
    <property type="entry name" value="FKBP_N"/>
    <property type="match status" value="1"/>
</dbReference>
<dbReference type="Gene3D" id="1.10.287.460">
    <property type="entry name" value="Peptidyl-prolyl cis-trans isomerase, FKBP-type, N-terminal domain"/>
    <property type="match status" value="1"/>
</dbReference>
<evidence type="ECO:0000256" key="1">
    <source>
        <dbReference type="ARBA" id="ARBA00000971"/>
    </source>
</evidence>
<keyword evidence="4" id="KW-0413">Isomerase</keyword>
<evidence type="ECO:0000256" key="3">
    <source>
        <dbReference type="ARBA" id="ARBA00023110"/>
    </source>
</evidence>
<dbReference type="InterPro" id="IPR001179">
    <property type="entry name" value="PPIase_FKBP_dom"/>
</dbReference>
<proteinExistence type="predicted"/>
<dbReference type="InterPro" id="IPR046357">
    <property type="entry name" value="PPIase_dom_sf"/>
</dbReference>
<comment type="catalytic activity">
    <reaction evidence="1">
        <text>[protein]-peptidylproline (omega=180) = [protein]-peptidylproline (omega=0)</text>
        <dbReference type="Rhea" id="RHEA:16237"/>
        <dbReference type="Rhea" id="RHEA-COMP:10747"/>
        <dbReference type="Rhea" id="RHEA-COMP:10748"/>
        <dbReference type="ChEBI" id="CHEBI:83833"/>
        <dbReference type="ChEBI" id="CHEBI:83834"/>
        <dbReference type="EC" id="5.2.1.8"/>
    </reaction>
</comment>
<dbReference type="InterPro" id="IPR044609">
    <property type="entry name" value="FKBP2/11"/>
</dbReference>
<gene>
    <name evidence="6" type="ORF">METZ01_LOCUS98238</name>
</gene>
<dbReference type="PROSITE" id="PS50059">
    <property type="entry name" value="FKBP_PPIASE"/>
    <property type="match status" value="1"/>
</dbReference>
<sequence>MKFIFYLFAISFSLSSCSNNKNNNQTKSTNIRLDRHIDSVSYAIGLDLATRLKQEFRDVDLEMLTNGINDYFEDKDLYLTDVERLAVIKKYNDITVPKYRLDLEKLNTIEGGKFLDANAKKEGVIDHKSGIQYKVIKEANGPKPQTSDWVNIHYIGKLIDGTKFDSSYDRGEPTNFPVSRVVPGLSQGLLLMSPGAIYQFFIPGHLGYGQGDGPGGPMAVMIFQVEMLNILPPPEDENK</sequence>
<dbReference type="PANTHER" id="PTHR45779">
    <property type="entry name" value="PEPTIDYLPROLYL ISOMERASE"/>
    <property type="match status" value="1"/>
</dbReference>
<evidence type="ECO:0000313" key="6">
    <source>
        <dbReference type="EMBL" id="SVA45384.1"/>
    </source>
</evidence>
<dbReference type="PROSITE" id="PS51257">
    <property type="entry name" value="PROKAR_LIPOPROTEIN"/>
    <property type="match status" value="1"/>
</dbReference>
<dbReference type="Pfam" id="PF00254">
    <property type="entry name" value="FKBP_C"/>
    <property type="match status" value="1"/>
</dbReference>
<protein>
    <recommendedName>
        <fullName evidence="2">peptidylprolyl isomerase</fullName>
        <ecNumber evidence="2">5.2.1.8</ecNumber>
    </recommendedName>
</protein>
<dbReference type="InterPro" id="IPR000774">
    <property type="entry name" value="PPIase_FKBP_N"/>
</dbReference>
<dbReference type="SUPFAM" id="SSF54534">
    <property type="entry name" value="FKBP-like"/>
    <property type="match status" value="1"/>
</dbReference>
<evidence type="ECO:0000259" key="5">
    <source>
        <dbReference type="PROSITE" id="PS50059"/>
    </source>
</evidence>
<dbReference type="EC" id="5.2.1.8" evidence="2"/>
<keyword evidence="3" id="KW-0697">Rotamase</keyword>
<dbReference type="AlphaFoldDB" id="A0A381VYR6"/>
<dbReference type="Gene3D" id="3.10.50.40">
    <property type="match status" value="1"/>
</dbReference>
<evidence type="ECO:0000256" key="2">
    <source>
        <dbReference type="ARBA" id="ARBA00013194"/>
    </source>
</evidence>
<feature type="domain" description="PPIase FKBP-type" evidence="5">
    <location>
        <begin position="147"/>
        <end position="231"/>
    </location>
</feature>
<name>A0A381VYR6_9ZZZZ</name>
<dbReference type="PANTHER" id="PTHR45779:SF7">
    <property type="entry name" value="PEPTIDYLPROLYL ISOMERASE"/>
    <property type="match status" value="1"/>
</dbReference>
<dbReference type="EMBL" id="UINC01010181">
    <property type="protein sequence ID" value="SVA45384.1"/>
    <property type="molecule type" value="Genomic_DNA"/>
</dbReference>